<dbReference type="InterPro" id="IPR011330">
    <property type="entry name" value="Glyco_hydro/deAcase_b/a-brl"/>
</dbReference>
<keyword evidence="2" id="KW-0326">Glycosidase</keyword>
<dbReference type="GO" id="GO:0045493">
    <property type="term" value="P:xylan catabolic process"/>
    <property type="evidence" value="ECO:0007669"/>
    <property type="project" value="UniProtKB-KW"/>
</dbReference>
<dbReference type="Pfam" id="PF01522">
    <property type="entry name" value="Polysacc_deac_1"/>
    <property type="match status" value="1"/>
</dbReference>
<dbReference type="PANTHER" id="PTHR10587:SF137">
    <property type="entry name" value="4-DEOXY-4-FORMAMIDO-L-ARABINOSE-PHOSPHOUNDECAPRENOL DEFORMYLASE ARND-RELATED"/>
    <property type="match status" value="1"/>
</dbReference>
<dbReference type="PANTHER" id="PTHR10587">
    <property type="entry name" value="GLYCOSYL TRANSFERASE-RELATED"/>
    <property type="match status" value="1"/>
</dbReference>
<reference evidence="2 3" key="1">
    <citation type="submission" date="2012-04" db="EMBL/GenBank/DDBJ databases">
        <authorList>
            <person name="Genoscope - CEA"/>
        </authorList>
    </citation>
    <scope>NUCLEOTIDE SEQUENCE [LARGE SCALE GENOMIC DNA]</scope>
    <source>
        <strain evidence="2 3">9807</strain>
    </source>
</reference>
<dbReference type="EMBL" id="CAIM01000245">
    <property type="protein sequence ID" value="CCI17809.1"/>
    <property type="molecule type" value="Genomic_DNA"/>
</dbReference>
<dbReference type="GO" id="GO:0016810">
    <property type="term" value="F:hydrolase activity, acting on carbon-nitrogen (but not peptide) bonds"/>
    <property type="evidence" value="ECO:0007669"/>
    <property type="project" value="InterPro"/>
</dbReference>
<dbReference type="AlphaFoldDB" id="I4H6Y5"/>
<proteinExistence type="predicted"/>
<organism evidence="2 3">
    <name type="scientific">Microcystis aeruginosa PCC 9807</name>
    <dbReference type="NCBI Taxonomy" id="1160283"/>
    <lineage>
        <taxon>Bacteria</taxon>
        <taxon>Bacillati</taxon>
        <taxon>Cyanobacteriota</taxon>
        <taxon>Cyanophyceae</taxon>
        <taxon>Oscillatoriophycideae</taxon>
        <taxon>Chroococcales</taxon>
        <taxon>Microcystaceae</taxon>
        <taxon>Microcystis</taxon>
    </lineage>
</organism>
<sequence>MALTIDDAPTPGVLGEESTEQLLAAIAQHHQQFNRDQTGVRGTFFIITEHLRENSTIIEQILQQGHEIANHGIRDRQTSDLSRELFEKDFQEADEKLVRLSHYPIRWCRLGRAFYNQIMLDILRQFGGYEPRFALASMIPLDTFKLTNHPKFTTWYVSQFIFSGAILVLHSGS</sequence>
<dbReference type="Proteomes" id="UP000003613">
    <property type="component" value="Unassembled WGS sequence"/>
</dbReference>
<evidence type="ECO:0000259" key="1">
    <source>
        <dbReference type="PROSITE" id="PS51677"/>
    </source>
</evidence>
<keyword evidence="2" id="KW-0119">Carbohydrate metabolism</keyword>
<keyword evidence="2" id="KW-0378">Hydrolase</keyword>
<dbReference type="InterPro" id="IPR002509">
    <property type="entry name" value="NODB_dom"/>
</dbReference>
<keyword evidence="2" id="KW-0858">Xylan degradation</keyword>
<dbReference type="SUPFAM" id="SSF88713">
    <property type="entry name" value="Glycoside hydrolase/deacetylase"/>
    <property type="match status" value="1"/>
</dbReference>
<dbReference type="RefSeq" id="WP_002787683.1">
    <property type="nucleotide sequence ID" value="NZ_HE973360.1"/>
</dbReference>
<feature type="domain" description="NodB homology" evidence="1">
    <location>
        <begin position="1"/>
        <end position="173"/>
    </location>
</feature>
<dbReference type="HOGENOM" id="CLU_021264_0_3_3"/>
<evidence type="ECO:0000313" key="3">
    <source>
        <dbReference type="Proteomes" id="UP000003613"/>
    </source>
</evidence>
<keyword evidence="2" id="KW-0624">Polysaccharide degradation</keyword>
<accession>I4H6Y5</accession>
<dbReference type="InterPro" id="IPR050248">
    <property type="entry name" value="Polysacc_deacetylase_ArnD"/>
</dbReference>
<name>I4H6Y5_MICAE</name>
<gene>
    <name evidence="2" type="ORF">MICAF_3190006</name>
</gene>
<dbReference type="Gene3D" id="3.20.20.370">
    <property type="entry name" value="Glycoside hydrolase/deacetylase"/>
    <property type="match status" value="1"/>
</dbReference>
<protein>
    <submittedName>
        <fullName evidence="2">Predicted xylanase/chitin deacetylase</fullName>
    </submittedName>
</protein>
<dbReference type="PROSITE" id="PS51677">
    <property type="entry name" value="NODB"/>
    <property type="match status" value="1"/>
</dbReference>
<comment type="caution">
    <text evidence="2">The sequence shown here is derived from an EMBL/GenBank/DDBJ whole genome shotgun (WGS) entry which is preliminary data.</text>
</comment>
<dbReference type="GO" id="GO:0016798">
    <property type="term" value="F:hydrolase activity, acting on glycosyl bonds"/>
    <property type="evidence" value="ECO:0007669"/>
    <property type="project" value="UniProtKB-KW"/>
</dbReference>
<evidence type="ECO:0000313" key="2">
    <source>
        <dbReference type="EMBL" id="CCI17809.1"/>
    </source>
</evidence>